<gene>
    <name evidence="1" type="ORF">J8N05_25105</name>
</gene>
<accession>A0A940XT40</accession>
<keyword evidence="1" id="KW-0503">Monooxygenase</keyword>
<organism evidence="1 2">
    <name type="scientific">Streptomyces liliiviolaceus</name>
    <dbReference type="NCBI Taxonomy" id="2823109"/>
    <lineage>
        <taxon>Bacteria</taxon>
        <taxon>Bacillati</taxon>
        <taxon>Actinomycetota</taxon>
        <taxon>Actinomycetes</taxon>
        <taxon>Kitasatosporales</taxon>
        <taxon>Streptomycetaceae</taxon>
        <taxon>Streptomyces</taxon>
    </lineage>
</organism>
<keyword evidence="2" id="KW-1185">Reference proteome</keyword>
<protein>
    <submittedName>
        <fullName evidence="1">Monooxygenase</fullName>
    </submittedName>
</protein>
<evidence type="ECO:0000313" key="1">
    <source>
        <dbReference type="EMBL" id="MBQ0851449.1"/>
    </source>
</evidence>
<dbReference type="RefSeq" id="WP_210890367.1">
    <property type="nucleotide sequence ID" value="NZ_JAGPYQ010000001.1"/>
</dbReference>
<dbReference type="Proteomes" id="UP000677413">
    <property type="component" value="Unassembled WGS sequence"/>
</dbReference>
<dbReference type="EMBL" id="JAGPYQ010000001">
    <property type="protein sequence ID" value="MBQ0851449.1"/>
    <property type="molecule type" value="Genomic_DNA"/>
</dbReference>
<comment type="caution">
    <text evidence="1">The sequence shown here is derived from an EMBL/GenBank/DDBJ whole genome shotgun (WGS) entry which is preliminary data.</text>
</comment>
<sequence length="165" mass="18057">MLIRIEAVDLPGRTHPVPIGRNGPEEPREVHVAVQRRSRPGELLDPHPGDAESATWTLECTATAGPTGTDVQGPYVQDRLGRRFVYLSWGTVDEEGVFSMFRRAKLMLDMVPADVLAEAAREGVLVARLGLTDPQGGPLCARVVPPHVTWTAERDTYAPVRAKDV</sequence>
<reference evidence="1 2" key="1">
    <citation type="submission" date="2021-04" db="EMBL/GenBank/DDBJ databases">
        <authorList>
            <person name="Tang X."/>
            <person name="Zhou X."/>
            <person name="Chen X."/>
            <person name="Cernava T."/>
            <person name="Zhang C."/>
        </authorList>
    </citation>
    <scope>NUCLEOTIDE SEQUENCE [LARGE SCALE GENOMIC DNA]</scope>
    <source>
        <strain evidence="1 2">BH-SS-21</strain>
    </source>
</reference>
<proteinExistence type="predicted"/>
<dbReference type="InterPro" id="IPR046032">
    <property type="entry name" value="DUF5990"/>
</dbReference>
<name>A0A940XT40_9ACTN</name>
<dbReference type="Pfam" id="PF19452">
    <property type="entry name" value="DUF5990"/>
    <property type="match status" value="1"/>
</dbReference>
<evidence type="ECO:0000313" key="2">
    <source>
        <dbReference type="Proteomes" id="UP000677413"/>
    </source>
</evidence>
<keyword evidence="1" id="KW-0560">Oxidoreductase</keyword>
<dbReference type="GO" id="GO:0004497">
    <property type="term" value="F:monooxygenase activity"/>
    <property type="evidence" value="ECO:0007669"/>
    <property type="project" value="UniProtKB-KW"/>
</dbReference>
<dbReference type="AlphaFoldDB" id="A0A940XT40"/>